<comment type="caution">
    <text evidence="4">The sequence shown here is derived from an EMBL/GenBank/DDBJ whole genome shotgun (WGS) entry which is preliminary data.</text>
</comment>
<dbReference type="GO" id="GO:0030837">
    <property type="term" value="P:negative regulation of actin filament polymerization"/>
    <property type="evidence" value="ECO:0007669"/>
    <property type="project" value="InterPro"/>
</dbReference>
<feature type="region of interest" description="Disordered" evidence="3">
    <location>
        <begin position="159"/>
        <end position="214"/>
    </location>
</feature>
<evidence type="ECO:0000313" key="5">
    <source>
        <dbReference type="Proteomes" id="UP001219518"/>
    </source>
</evidence>
<dbReference type="GO" id="GO:0005737">
    <property type="term" value="C:cytoplasm"/>
    <property type="evidence" value="ECO:0007669"/>
    <property type="project" value="TreeGrafter"/>
</dbReference>
<dbReference type="AlphaFoldDB" id="A0AAE1H272"/>
<dbReference type="PANTHER" id="PTHR24168:SF21">
    <property type="entry name" value="KANK, ISOFORM D"/>
    <property type="match status" value="1"/>
</dbReference>
<feature type="region of interest" description="Disordered" evidence="3">
    <location>
        <begin position="541"/>
        <end position="596"/>
    </location>
</feature>
<name>A0AAE1H272_9NEOP</name>
<feature type="region of interest" description="Disordered" evidence="3">
    <location>
        <begin position="1"/>
        <end position="53"/>
    </location>
</feature>
<feature type="compositionally biased region" description="Pro residues" evidence="3">
    <location>
        <begin position="166"/>
        <end position="180"/>
    </location>
</feature>
<accession>A0AAE1H272</accession>
<keyword evidence="2" id="KW-0040">ANK repeat</keyword>
<feature type="compositionally biased region" description="Basic residues" evidence="3">
    <location>
        <begin position="87"/>
        <end position="98"/>
    </location>
</feature>
<reference evidence="4" key="1">
    <citation type="submission" date="2021-07" db="EMBL/GenBank/DDBJ databases">
        <authorList>
            <person name="Catto M.A."/>
            <person name="Jacobson A."/>
            <person name="Kennedy G."/>
            <person name="Labadie P."/>
            <person name="Hunt B.G."/>
            <person name="Srinivasan R."/>
        </authorList>
    </citation>
    <scope>NUCLEOTIDE SEQUENCE</scope>
    <source>
        <strain evidence="4">PL_HMW_Pooled</strain>
        <tissue evidence="4">Head</tissue>
    </source>
</reference>
<feature type="compositionally biased region" description="Pro residues" evidence="3">
    <location>
        <begin position="702"/>
        <end position="712"/>
    </location>
</feature>
<feature type="compositionally biased region" description="Low complexity" evidence="3">
    <location>
        <begin position="635"/>
        <end position="668"/>
    </location>
</feature>
<dbReference type="EMBL" id="JAHWGI010000292">
    <property type="protein sequence ID" value="KAK3912255.1"/>
    <property type="molecule type" value="Genomic_DNA"/>
</dbReference>
<feature type="region of interest" description="Disordered" evidence="3">
    <location>
        <begin position="79"/>
        <end position="98"/>
    </location>
</feature>
<organism evidence="4 5">
    <name type="scientific">Frankliniella fusca</name>
    <dbReference type="NCBI Taxonomy" id="407009"/>
    <lineage>
        <taxon>Eukaryota</taxon>
        <taxon>Metazoa</taxon>
        <taxon>Ecdysozoa</taxon>
        <taxon>Arthropoda</taxon>
        <taxon>Hexapoda</taxon>
        <taxon>Insecta</taxon>
        <taxon>Pterygota</taxon>
        <taxon>Neoptera</taxon>
        <taxon>Paraneoptera</taxon>
        <taxon>Thysanoptera</taxon>
        <taxon>Terebrantia</taxon>
        <taxon>Thripoidea</taxon>
        <taxon>Thripidae</taxon>
        <taxon>Frankliniella</taxon>
    </lineage>
</organism>
<gene>
    <name evidence="4" type="ORF">KUF71_021825</name>
</gene>
<evidence type="ECO:0000256" key="3">
    <source>
        <dbReference type="SAM" id="MobiDB-lite"/>
    </source>
</evidence>
<keyword evidence="5" id="KW-1185">Reference proteome</keyword>
<feature type="region of interest" description="Disordered" evidence="3">
    <location>
        <begin position="421"/>
        <end position="446"/>
    </location>
</feature>
<evidence type="ECO:0000256" key="1">
    <source>
        <dbReference type="ARBA" id="ARBA00022737"/>
    </source>
</evidence>
<dbReference type="InterPro" id="IPR021939">
    <property type="entry name" value="KN_motif"/>
</dbReference>
<proteinExistence type="predicted"/>
<dbReference type="Proteomes" id="UP001219518">
    <property type="component" value="Unassembled WGS sequence"/>
</dbReference>
<dbReference type="GO" id="GO:0005856">
    <property type="term" value="C:cytoskeleton"/>
    <property type="evidence" value="ECO:0007669"/>
    <property type="project" value="TreeGrafter"/>
</dbReference>
<dbReference type="Pfam" id="PF12075">
    <property type="entry name" value="KN_motif"/>
    <property type="match status" value="1"/>
</dbReference>
<feature type="compositionally biased region" description="Low complexity" evidence="3">
    <location>
        <begin position="546"/>
        <end position="570"/>
    </location>
</feature>
<dbReference type="PANTHER" id="PTHR24168">
    <property type="entry name" value="KN MOTIF AND ANKYRIN REPEAT DOMAIN-CONTAINING"/>
    <property type="match status" value="1"/>
</dbReference>
<sequence>METACLRPQEPYGPGDGLGAGPGAALTMKHATFPRSARTERDSPRKPPTQQPSCDCCPYGYHIDLDFVRFCERLAAAGAGSPSHAATKARRRERRRQRQSMDVLLGLAVAPEPEQPHQQVWTIEQTLPQMPPSPVSMPAHASILVRDALQRAVKDFEDTLERSSPTPVPLSPAPVVPPRIPPRRYQIETTCSATATSRTSLTSSPGPPAAASTPVSARYLEQALDAGLWAAASASTAPPPPALQNIRAQIARSLERMRELEEEVKMIPVLKVQLSVLQEEKRKMLLNMEKIRPIKQNGTAHFDVLRIEEPVRSRMRPSSADGMPSSDPQLQEMKRKMDFLLEDIRPTKQNGTAGPKRRATRDIGVGCTVLTRDVGLMPPPPRLRSVGVGTEGQLQLQPQARLSLSATWTEDIPQATAARTAACGSQTQPQPRDTRGCQTEPEPAAARAERRDAGVQAQPMPVQRTHAGVQARPGTQEAGVLCAPRTRDAASSDHTVDDVLCARCCNVRKRTVGLDAAPWPPAVEADSAAAKRVCLSALGDAPAPAPATAAASPHSEPQQAAPAVPAAPAKPRTRSVGCGTAGDRINPFSVNRGVNTDPPVVAAAINRGVNTDAVPAPVKPATVSRATGADLRTPTSSRATNTDARAATAARATNTDPAPRTATSARATNTEPPSRRDAGTATTRRHAVDAGVSCTLLDPAAAPAPAPAPAPDRSPSRAEPGRGAPSPAPTLSPLPQSRIPRPQGSTTPTSPGPPPRRQFKRQDTYTKEPAPVVDITNKSPPPRRAHAEARAAYLIITDILG</sequence>
<feature type="compositionally biased region" description="Low complexity" evidence="3">
    <location>
        <begin position="189"/>
        <end position="214"/>
    </location>
</feature>
<feature type="region of interest" description="Disordered" evidence="3">
    <location>
        <begin position="698"/>
        <end position="786"/>
    </location>
</feature>
<evidence type="ECO:0000313" key="4">
    <source>
        <dbReference type="EMBL" id="KAK3912255.1"/>
    </source>
</evidence>
<keyword evidence="1" id="KW-0677">Repeat</keyword>
<dbReference type="InterPro" id="IPR047184">
    <property type="entry name" value="KANK1-4"/>
</dbReference>
<feature type="compositionally biased region" description="Low complexity" evidence="3">
    <location>
        <begin position="733"/>
        <end position="749"/>
    </location>
</feature>
<feature type="region of interest" description="Disordered" evidence="3">
    <location>
        <begin position="612"/>
        <end position="684"/>
    </location>
</feature>
<reference evidence="4" key="2">
    <citation type="journal article" date="2023" name="BMC Genomics">
        <title>Pest status, molecular evolution, and epigenetic factors derived from the genome assembly of Frankliniella fusca, a thysanopteran phytovirus vector.</title>
        <authorList>
            <person name="Catto M.A."/>
            <person name="Labadie P.E."/>
            <person name="Jacobson A.L."/>
            <person name="Kennedy G.G."/>
            <person name="Srinivasan R."/>
            <person name="Hunt B.G."/>
        </authorList>
    </citation>
    <scope>NUCLEOTIDE SEQUENCE</scope>
    <source>
        <strain evidence="4">PL_HMW_Pooled</strain>
    </source>
</reference>
<evidence type="ECO:0000256" key="2">
    <source>
        <dbReference type="ARBA" id="ARBA00023043"/>
    </source>
</evidence>
<protein>
    <submittedName>
        <fullName evidence="4">KN motif and ankyrin repeat domain-containing protein 2</fullName>
    </submittedName>
</protein>